<sequence length="120" mass="13219">MNNLISRAISCLKEAKIERLFAGVLAAILFLVTNPNVGANSQPIGERIGQQQHQTSKNTERPKTTGEFLDEARGDVPLDERLYNITRDSAEAFQQFGEGIGNSAKETVKELKKNITNSDT</sequence>
<dbReference type="eggNOG" id="ENOG503201Y">
    <property type="taxonomic scope" value="Bacteria"/>
</dbReference>
<dbReference type="OrthoDB" id="467131at2"/>
<evidence type="ECO:0000313" key="3">
    <source>
        <dbReference type="Proteomes" id="UP000008206"/>
    </source>
</evidence>
<dbReference type="AlphaFoldDB" id="E0UDT6"/>
<name>E0UDT6_GLOV7</name>
<evidence type="ECO:0000313" key="2">
    <source>
        <dbReference type="EMBL" id="ADN16521.1"/>
    </source>
</evidence>
<proteinExistence type="predicted"/>
<evidence type="ECO:0000256" key="1">
    <source>
        <dbReference type="SAM" id="MobiDB-lite"/>
    </source>
</evidence>
<dbReference type="KEGG" id="cyj:Cyan7822_4613"/>
<reference evidence="3" key="1">
    <citation type="journal article" date="2011" name="MBio">
        <title>Novel metabolic attributes of the genus Cyanothece, comprising a group of unicellular nitrogen-fixing Cyanobacteria.</title>
        <authorList>
            <person name="Bandyopadhyay A."/>
            <person name="Elvitigala T."/>
            <person name="Welsh E."/>
            <person name="Stockel J."/>
            <person name="Liberton M."/>
            <person name="Min H."/>
            <person name="Sherman L.A."/>
            <person name="Pakrasi H.B."/>
        </authorList>
    </citation>
    <scope>NUCLEOTIDE SEQUENCE [LARGE SCALE GENOMIC DNA]</scope>
    <source>
        <strain evidence="3">PCC 7822</strain>
    </source>
</reference>
<keyword evidence="3" id="KW-1185">Reference proteome</keyword>
<organism evidence="2 3">
    <name type="scientific">Gloeothece verrucosa (strain PCC 7822)</name>
    <name type="common">Cyanothece sp. (strain PCC 7822)</name>
    <dbReference type="NCBI Taxonomy" id="497965"/>
    <lineage>
        <taxon>Bacteria</taxon>
        <taxon>Bacillati</taxon>
        <taxon>Cyanobacteriota</taxon>
        <taxon>Cyanophyceae</taxon>
        <taxon>Oscillatoriophycideae</taxon>
        <taxon>Chroococcales</taxon>
        <taxon>Aphanothecaceae</taxon>
        <taxon>Gloeothece</taxon>
        <taxon>Gloeothece verrucosa</taxon>
    </lineage>
</organism>
<feature type="compositionally biased region" description="Polar residues" evidence="1">
    <location>
        <begin position="40"/>
        <end position="57"/>
    </location>
</feature>
<dbReference type="RefSeq" id="WP_013324563.1">
    <property type="nucleotide sequence ID" value="NC_014501.1"/>
</dbReference>
<dbReference type="HOGENOM" id="CLU_2057502_0_0_3"/>
<protein>
    <submittedName>
        <fullName evidence="2">Uncharacterized protein</fullName>
    </submittedName>
</protein>
<dbReference type="Proteomes" id="UP000008206">
    <property type="component" value="Chromosome"/>
</dbReference>
<dbReference type="EMBL" id="CP002198">
    <property type="protein sequence ID" value="ADN16521.1"/>
    <property type="molecule type" value="Genomic_DNA"/>
</dbReference>
<feature type="region of interest" description="Disordered" evidence="1">
    <location>
        <begin position="40"/>
        <end position="65"/>
    </location>
</feature>
<accession>E0UDT6</accession>
<gene>
    <name evidence="2" type="ordered locus">Cyan7822_4613</name>
</gene>